<dbReference type="Proteomes" id="UP000826195">
    <property type="component" value="Unassembled WGS sequence"/>
</dbReference>
<sequence length="85" mass="9832">MQMSFQNGNGKFFQARDHSRNIQRLVLNAGGPFLPFTNRIPGRKGRADEFTPEEEERDSVRVWLLTELRRGQTRSKANTLDTNPQ</sequence>
<protein>
    <submittedName>
        <fullName evidence="1">Uncharacterized protein</fullName>
    </submittedName>
</protein>
<accession>A0AAV7J1Y9</accession>
<gene>
    <name evidence="1" type="ORF">KQX54_019170</name>
</gene>
<organism evidence="1 2">
    <name type="scientific">Cotesia glomerata</name>
    <name type="common">Lepidopteran parasitic wasp</name>
    <name type="synonym">Apanteles glomeratus</name>
    <dbReference type="NCBI Taxonomy" id="32391"/>
    <lineage>
        <taxon>Eukaryota</taxon>
        <taxon>Metazoa</taxon>
        <taxon>Ecdysozoa</taxon>
        <taxon>Arthropoda</taxon>
        <taxon>Hexapoda</taxon>
        <taxon>Insecta</taxon>
        <taxon>Pterygota</taxon>
        <taxon>Neoptera</taxon>
        <taxon>Endopterygota</taxon>
        <taxon>Hymenoptera</taxon>
        <taxon>Apocrita</taxon>
        <taxon>Ichneumonoidea</taxon>
        <taxon>Braconidae</taxon>
        <taxon>Microgastrinae</taxon>
        <taxon>Cotesia</taxon>
    </lineage>
</organism>
<proteinExistence type="predicted"/>
<evidence type="ECO:0000313" key="1">
    <source>
        <dbReference type="EMBL" id="KAH0561743.1"/>
    </source>
</evidence>
<name>A0AAV7J1Y9_COTGL</name>
<keyword evidence="2" id="KW-1185">Reference proteome</keyword>
<dbReference type="EMBL" id="JAHXZJ010000374">
    <property type="protein sequence ID" value="KAH0561743.1"/>
    <property type="molecule type" value="Genomic_DNA"/>
</dbReference>
<dbReference type="AlphaFoldDB" id="A0AAV7J1Y9"/>
<evidence type="ECO:0000313" key="2">
    <source>
        <dbReference type="Proteomes" id="UP000826195"/>
    </source>
</evidence>
<comment type="caution">
    <text evidence="1">The sequence shown here is derived from an EMBL/GenBank/DDBJ whole genome shotgun (WGS) entry which is preliminary data.</text>
</comment>
<reference evidence="1 2" key="1">
    <citation type="journal article" date="2021" name="J. Hered.">
        <title>A chromosome-level genome assembly of the parasitoid wasp, Cotesia glomerata (Hymenoptera: Braconidae).</title>
        <authorList>
            <person name="Pinto B.J."/>
            <person name="Weis J.J."/>
            <person name="Gamble T."/>
            <person name="Ode P.J."/>
            <person name="Paul R."/>
            <person name="Zaspel J.M."/>
        </authorList>
    </citation>
    <scope>NUCLEOTIDE SEQUENCE [LARGE SCALE GENOMIC DNA]</scope>
    <source>
        <strain evidence="1">CgM1</strain>
    </source>
</reference>